<proteinExistence type="inferred from homology"/>
<evidence type="ECO:0000256" key="1">
    <source>
        <dbReference type="ARBA" id="ARBA00009684"/>
    </source>
</evidence>
<dbReference type="GO" id="GO:0019288">
    <property type="term" value="P:isopentenyl diphosphate biosynthetic process, methylerythritol 4-phosphate pathway"/>
    <property type="evidence" value="ECO:0007669"/>
    <property type="project" value="UniProtKB-UniRule"/>
</dbReference>
<reference evidence="12 13" key="1">
    <citation type="submission" date="2024-04" db="EMBL/GenBank/DDBJ databases">
        <title>Novel genus in family Flammeovirgaceae.</title>
        <authorList>
            <person name="Nguyen T.H."/>
            <person name="Vuong T.Q."/>
            <person name="Le H."/>
            <person name="Kim S.-G."/>
        </authorList>
    </citation>
    <scope>NUCLEOTIDE SEQUENCE [LARGE SCALE GENOMIC DNA]</scope>
    <source>
        <strain evidence="12 13">JCM 23209</strain>
    </source>
</reference>
<evidence type="ECO:0000256" key="7">
    <source>
        <dbReference type="ARBA" id="ARBA00022840"/>
    </source>
</evidence>
<name>A0AAW9SAP5_9BACT</name>
<evidence type="ECO:0000256" key="5">
    <source>
        <dbReference type="ARBA" id="ARBA00022741"/>
    </source>
</evidence>
<comment type="similarity">
    <text evidence="1 9">Belongs to the GHMP kinase family. IspE subfamily.</text>
</comment>
<protein>
    <recommendedName>
        <fullName evidence="3 9">4-diphosphocytidyl-2-C-methyl-D-erythritol kinase</fullName>
        <shortName evidence="9">CMK</shortName>
        <ecNumber evidence="2 9">2.7.1.148</ecNumber>
    </recommendedName>
    <alternativeName>
        <fullName evidence="8 9">4-(cytidine-5'-diphospho)-2-C-methyl-D-erythritol kinase</fullName>
    </alternativeName>
</protein>
<comment type="function">
    <text evidence="9">Catalyzes the phosphorylation of the position 2 hydroxy group of 4-diphosphocytidyl-2C-methyl-D-erythritol.</text>
</comment>
<dbReference type="InterPro" id="IPR014721">
    <property type="entry name" value="Ribsml_uS5_D2-typ_fold_subgr"/>
</dbReference>
<dbReference type="EC" id="2.7.1.148" evidence="2 9"/>
<dbReference type="AlphaFoldDB" id="A0AAW9SAP5"/>
<comment type="caution">
    <text evidence="12">The sequence shown here is derived from an EMBL/GenBank/DDBJ whole genome shotgun (WGS) entry which is preliminary data.</text>
</comment>
<dbReference type="Pfam" id="PF00288">
    <property type="entry name" value="GHMP_kinases_N"/>
    <property type="match status" value="1"/>
</dbReference>
<dbReference type="NCBIfam" id="TIGR00154">
    <property type="entry name" value="ispE"/>
    <property type="match status" value="1"/>
</dbReference>
<dbReference type="HAMAP" id="MF_00061">
    <property type="entry name" value="IspE"/>
    <property type="match status" value="1"/>
</dbReference>
<dbReference type="Pfam" id="PF08544">
    <property type="entry name" value="GHMP_kinases_C"/>
    <property type="match status" value="1"/>
</dbReference>
<keyword evidence="13" id="KW-1185">Reference proteome</keyword>
<dbReference type="PANTHER" id="PTHR43527">
    <property type="entry name" value="4-DIPHOSPHOCYTIDYL-2-C-METHYL-D-ERYTHRITOL KINASE, CHLOROPLASTIC"/>
    <property type="match status" value="1"/>
</dbReference>
<dbReference type="Gene3D" id="3.30.230.10">
    <property type="match status" value="1"/>
</dbReference>
<dbReference type="PANTHER" id="PTHR43527:SF2">
    <property type="entry name" value="4-DIPHOSPHOCYTIDYL-2-C-METHYL-D-ERYTHRITOL KINASE, CHLOROPLASTIC"/>
    <property type="match status" value="1"/>
</dbReference>
<keyword evidence="6 9" id="KW-0418">Kinase</keyword>
<evidence type="ECO:0000256" key="2">
    <source>
        <dbReference type="ARBA" id="ARBA00012052"/>
    </source>
</evidence>
<dbReference type="SUPFAM" id="SSF55060">
    <property type="entry name" value="GHMP Kinase, C-terminal domain"/>
    <property type="match status" value="1"/>
</dbReference>
<feature type="active site" evidence="9">
    <location>
        <position position="8"/>
    </location>
</feature>
<feature type="domain" description="GHMP kinase C-terminal" evidence="11">
    <location>
        <begin position="206"/>
        <end position="253"/>
    </location>
</feature>
<dbReference type="InterPro" id="IPR013750">
    <property type="entry name" value="GHMP_kinase_C_dom"/>
</dbReference>
<dbReference type="PIRSF" id="PIRSF010376">
    <property type="entry name" value="IspE"/>
    <property type="match status" value="1"/>
</dbReference>
<evidence type="ECO:0000256" key="4">
    <source>
        <dbReference type="ARBA" id="ARBA00022679"/>
    </source>
</evidence>
<comment type="catalytic activity">
    <reaction evidence="9">
        <text>4-CDP-2-C-methyl-D-erythritol + ATP = 4-CDP-2-C-methyl-D-erythritol 2-phosphate + ADP + H(+)</text>
        <dbReference type="Rhea" id="RHEA:18437"/>
        <dbReference type="ChEBI" id="CHEBI:15378"/>
        <dbReference type="ChEBI" id="CHEBI:30616"/>
        <dbReference type="ChEBI" id="CHEBI:57823"/>
        <dbReference type="ChEBI" id="CHEBI:57919"/>
        <dbReference type="ChEBI" id="CHEBI:456216"/>
        <dbReference type="EC" id="2.7.1.148"/>
    </reaction>
</comment>
<dbReference type="InterPro" id="IPR006204">
    <property type="entry name" value="GHMP_kinase_N_dom"/>
</dbReference>
<dbReference type="Proteomes" id="UP001403385">
    <property type="component" value="Unassembled WGS sequence"/>
</dbReference>
<dbReference type="SUPFAM" id="SSF54211">
    <property type="entry name" value="Ribosomal protein S5 domain 2-like"/>
    <property type="match status" value="1"/>
</dbReference>
<evidence type="ECO:0000259" key="10">
    <source>
        <dbReference type="Pfam" id="PF00288"/>
    </source>
</evidence>
<evidence type="ECO:0000256" key="3">
    <source>
        <dbReference type="ARBA" id="ARBA00017473"/>
    </source>
</evidence>
<dbReference type="GO" id="GO:0005524">
    <property type="term" value="F:ATP binding"/>
    <property type="evidence" value="ECO:0007669"/>
    <property type="project" value="UniProtKB-UniRule"/>
</dbReference>
<feature type="active site" evidence="9">
    <location>
        <position position="132"/>
    </location>
</feature>
<keyword evidence="7 9" id="KW-0067">ATP-binding</keyword>
<dbReference type="EMBL" id="JBDKWZ010000008">
    <property type="protein sequence ID" value="MEN7549394.1"/>
    <property type="molecule type" value="Genomic_DNA"/>
</dbReference>
<evidence type="ECO:0000313" key="13">
    <source>
        <dbReference type="Proteomes" id="UP001403385"/>
    </source>
</evidence>
<dbReference type="GO" id="GO:0016114">
    <property type="term" value="P:terpenoid biosynthetic process"/>
    <property type="evidence" value="ECO:0007669"/>
    <property type="project" value="UniProtKB-UniRule"/>
</dbReference>
<dbReference type="InterPro" id="IPR020568">
    <property type="entry name" value="Ribosomal_Su5_D2-typ_SF"/>
</dbReference>
<keyword evidence="4 9" id="KW-0808">Transferase</keyword>
<dbReference type="InterPro" id="IPR036554">
    <property type="entry name" value="GHMP_kinase_C_sf"/>
</dbReference>
<dbReference type="InterPro" id="IPR004424">
    <property type="entry name" value="IspE"/>
</dbReference>
<evidence type="ECO:0000313" key="12">
    <source>
        <dbReference type="EMBL" id="MEN7549394.1"/>
    </source>
</evidence>
<dbReference type="GO" id="GO:0050515">
    <property type="term" value="F:4-(cytidine 5'-diphospho)-2-C-methyl-D-erythritol kinase activity"/>
    <property type="evidence" value="ECO:0007669"/>
    <property type="project" value="UniProtKB-UniRule"/>
</dbReference>
<evidence type="ECO:0000256" key="9">
    <source>
        <dbReference type="HAMAP-Rule" id="MF_00061"/>
    </source>
</evidence>
<accession>A0AAW9SAP5</accession>
<organism evidence="12 13">
    <name type="scientific">Rapidithrix thailandica</name>
    <dbReference type="NCBI Taxonomy" id="413964"/>
    <lineage>
        <taxon>Bacteria</taxon>
        <taxon>Pseudomonadati</taxon>
        <taxon>Bacteroidota</taxon>
        <taxon>Cytophagia</taxon>
        <taxon>Cytophagales</taxon>
        <taxon>Flammeovirgaceae</taxon>
        <taxon>Rapidithrix</taxon>
    </lineage>
</organism>
<dbReference type="Gene3D" id="3.30.70.890">
    <property type="entry name" value="GHMP kinase, C-terminal domain"/>
    <property type="match status" value="1"/>
</dbReference>
<sequence>MIVFPNAKINLGLNIVEKRPDGYHNIESCFYPVGWSDVLEVIPSDTLKFTTSGIPIPGSKEGNLCLKAFELISKDFHLSPVRVHLHKVIPIGAGLGGGSSDGAWMIKVLNSLFDLGLSVDGMHYYAQKLGADCPFFIENKPVMTRGIGNVFEPVQCSLKGLYMLLIYPDIAISTAEAYQGVQPKTPEHPLLSLLEGERQIWKDKVHNQFETHLFKKYPLLPQIKNTLYEHGAIYASMTGSGSCVYGIFEKETSIDWDPAYKVFAERIKY</sequence>
<comment type="pathway">
    <text evidence="9">Isoprenoid biosynthesis; isopentenyl diphosphate biosynthesis via DXP pathway; isopentenyl diphosphate from 1-deoxy-D-xylulose 5-phosphate: step 3/6.</text>
</comment>
<evidence type="ECO:0000259" key="11">
    <source>
        <dbReference type="Pfam" id="PF08544"/>
    </source>
</evidence>
<evidence type="ECO:0000256" key="8">
    <source>
        <dbReference type="ARBA" id="ARBA00032554"/>
    </source>
</evidence>
<feature type="binding site" evidence="9">
    <location>
        <begin position="90"/>
        <end position="100"/>
    </location>
    <ligand>
        <name>ATP</name>
        <dbReference type="ChEBI" id="CHEBI:30616"/>
    </ligand>
</feature>
<feature type="domain" description="GHMP kinase N-terminal" evidence="10">
    <location>
        <begin position="63"/>
        <end position="137"/>
    </location>
</feature>
<evidence type="ECO:0000256" key="6">
    <source>
        <dbReference type="ARBA" id="ARBA00022777"/>
    </source>
</evidence>
<keyword evidence="9" id="KW-0414">Isoprene biosynthesis</keyword>
<gene>
    <name evidence="9 12" type="primary">ispE</name>
    <name evidence="12" type="ORF">AAG747_15830</name>
</gene>
<dbReference type="RefSeq" id="WP_346822169.1">
    <property type="nucleotide sequence ID" value="NZ_JBDKWZ010000008.1"/>
</dbReference>
<keyword evidence="5 9" id="KW-0547">Nucleotide-binding</keyword>